<dbReference type="PANTHER" id="PTHR30126:SF40">
    <property type="entry name" value="HTH-TYPE TRANSCRIPTIONAL REGULATOR GLTR"/>
    <property type="match status" value="1"/>
</dbReference>
<dbReference type="InterPro" id="IPR036388">
    <property type="entry name" value="WH-like_DNA-bd_sf"/>
</dbReference>
<evidence type="ECO:0000256" key="1">
    <source>
        <dbReference type="ARBA" id="ARBA00009437"/>
    </source>
</evidence>
<comment type="caution">
    <text evidence="6">The sequence shown here is derived from an EMBL/GenBank/DDBJ whole genome shotgun (WGS) entry which is preliminary data.</text>
</comment>
<sequence>MFTQLATFKMVYEVQNFSLAAQQLFIAQPTVSSHIQQLEKYFGQKLFQRQGRKDIQPTEAAKVLYRQVNQLLDDWQSITTTMRQTIPEARYQVKIGASQTFGIYRLPPIIQALNQQFQNGDFNITMANSEAILKALSAHKLDFGFIEKPIATSGVSRYEYGADQLVRCGDLTSGTWLIREPGSGVAHYTKMYLQSANIKPAKVLQVANNELIIQLLKLGVGQTILSDQAKPKGVPHEVLPPAYLRHFYFLSRDHLSANLQQVAAYLLKRSQAN</sequence>
<protein>
    <submittedName>
        <fullName evidence="6">Transcription regulator</fullName>
    </submittedName>
</protein>
<accession>X0PQK3</accession>
<evidence type="ECO:0000313" key="7">
    <source>
        <dbReference type="Proteomes" id="UP000051236"/>
    </source>
</evidence>
<dbReference type="SUPFAM" id="SSF46785">
    <property type="entry name" value="Winged helix' DNA-binding domain"/>
    <property type="match status" value="1"/>
</dbReference>
<dbReference type="PROSITE" id="PS50931">
    <property type="entry name" value="HTH_LYSR"/>
    <property type="match status" value="1"/>
</dbReference>
<feature type="domain" description="HTH lysR-type" evidence="5">
    <location>
        <begin position="1"/>
        <end position="58"/>
    </location>
</feature>
<proteinExistence type="inferred from homology"/>
<dbReference type="FunFam" id="1.10.10.10:FF:000001">
    <property type="entry name" value="LysR family transcriptional regulator"/>
    <property type="match status" value="1"/>
</dbReference>
<keyword evidence="3" id="KW-0238">DNA-binding</keyword>
<gene>
    <name evidence="6" type="ORF">FC83_GL000649</name>
</gene>
<dbReference type="Pfam" id="PF03466">
    <property type="entry name" value="LysR_substrate"/>
    <property type="match status" value="1"/>
</dbReference>
<dbReference type="PATRIC" id="fig|1423734.3.peg.655"/>
<dbReference type="InterPro" id="IPR036390">
    <property type="entry name" value="WH_DNA-bd_sf"/>
</dbReference>
<evidence type="ECO:0000256" key="3">
    <source>
        <dbReference type="ARBA" id="ARBA00023125"/>
    </source>
</evidence>
<comment type="similarity">
    <text evidence="1">Belongs to the LysR transcriptional regulatory family.</text>
</comment>
<evidence type="ECO:0000256" key="2">
    <source>
        <dbReference type="ARBA" id="ARBA00023015"/>
    </source>
</evidence>
<dbReference type="InterPro" id="IPR000847">
    <property type="entry name" value="LysR_HTH_N"/>
</dbReference>
<dbReference type="Gene3D" id="3.40.190.290">
    <property type="match status" value="1"/>
</dbReference>
<evidence type="ECO:0000313" key="6">
    <source>
        <dbReference type="EMBL" id="KRM31588.1"/>
    </source>
</evidence>
<dbReference type="Proteomes" id="UP000051236">
    <property type="component" value="Unassembled WGS sequence"/>
</dbReference>
<evidence type="ECO:0000259" key="5">
    <source>
        <dbReference type="PROSITE" id="PS50931"/>
    </source>
</evidence>
<dbReference type="RefSeq" id="WP_035451966.1">
    <property type="nucleotide sequence ID" value="NZ_AZGA01000077.1"/>
</dbReference>
<dbReference type="Gene3D" id="1.10.10.10">
    <property type="entry name" value="Winged helix-like DNA-binding domain superfamily/Winged helix DNA-binding domain"/>
    <property type="match status" value="1"/>
</dbReference>
<dbReference type="PRINTS" id="PR00039">
    <property type="entry name" value="HTHLYSR"/>
</dbReference>
<keyword evidence="4" id="KW-0804">Transcription</keyword>
<dbReference type="GO" id="GO:0003700">
    <property type="term" value="F:DNA-binding transcription factor activity"/>
    <property type="evidence" value="ECO:0007669"/>
    <property type="project" value="InterPro"/>
</dbReference>
<dbReference type="PANTHER" id="PTHR30126">
    <property type="entry name" value="HTH-TYPE TRANSCRIPTIONAL REGULATOR"/>
    <property type="match status" value="1"/>
</dbReference>
<dbReference type="SUPFAM" id="SSF53850">
    <property type="entry name" value="Periplasmic binding protein-like II"/>
    <property type="match status" value="1"/>
</dbReference>
<dbReference type="InterPro" id="IPR005119">
    <property type="entry name" value="LysR_subst-bd"/>
</dbReference>
<reference evidence="6 7" key="1">
    <citation type="journal article" date="2015" name="Genome Announc.">
        <title>Expanding the biotechnology potential of lactobacilli through comparative genomics of 213 strains and associated genera.</title>
        <authorList>
            <person name="Sun Z."/>
            <person name="Harris H.M."/>
            <person name="McCann A."/>
            <person name="Guo C."/>
            <person name="Argimon S."/>
            <person name="Zhang W."/>
            <person name="Yang X."/>
            <person name="Jeffery I.B."/>
            <person name="Cooney J.C."/>
            <person name="Kagawa T.F."/>
            <person name="Liu W."/>
            <person name="Song Y."/>
            <person name="Salvetti E."/>
            <person name="Wrobel A."/>
            <person name="Rasinkangas P."/>
            <person name="Parkhill J."/>
            <person name="Rea M.C."/>
            <person name="O'Sullivan O."/>
            <person name="Ritari J."/>
            <person name="Douillard F.P."/>
            <person name="Paul Ross R."/>
            <person name="Yang R."/>
            <person name="Briner A.E."/>
            <person name="Felis G.E."/>
            <person name="de Vos W.M."/>
            <person name="Barrangou R."/>
            <person name="Klaenhammer T.R."/>
            <person name="Caufield P.W."/>
            <person name="Cui Y."/>
            <person name="Zhang H."/>
            <person name="O'Toole P.W."/>
        </authorList>
    </citation>
    <scope>NUCLEOTIDE SEQUENCE [LARGE SCALE GENOMIC DNA]</scope>
    <source>
        <strain evidence="6 7">DSM 18527</strain>
    </source>
</reference>
<dbReference type="AlphaFoldDB" id="X0PQK3"/>
<dbReference type="eggNOG" id="COG0583">
    <property type="taxonomic scope" value="Bacteria"/>
</dbReference>
<dbReference type="OrthoDB" id="9785745at2"/>
<keyword evidence="2" id="KW-0805">Transcription regulation</keyword>
<organism evidence="6 7">
    <name type="scientific">Agrilactobacillus composti DSM 18527 = JCM 14202</name>
    <dbReference type="NCBI Taxonomy" id="1423734"/>
    <lineage>
        <taxon>Bacteria</taxon>
        <taxon>Bacillati</taxon>
        <taxon>Bacillota</taxon>
        <taxon>Bacilli</taxon>
        <taxon>Lactobacillales</taxon>
        <taxon>Lactobacillaceae</taxon>
        <taxon>Agrilactobacillus</taxon>
    </lineage>
</organism>
<name>X0PQK3_9LACO</name>
<dbReference type="GO" id="GO:0000976">
    <property type="term" value="F:transcription cis-regulatory region binding"/>
    <property type="evidence" value="ECO:0007669"/>
    <property type="project" value="TreeGrafter"/>
</dbReference>
<evidence type="ECO:0000256" key="4">
    <source>
        <dbReference type="ARBA" id="ARBA00023163"/>
    </source>
</evidence>
<dbReference type="Pfam" id="PF00126">
    <property type="entry name" value="HTH_1"/>
    <property type="match status" value="1"/>
</dbReference>
<keyword evidence="7" id="KW-1185">Reference proteome</keyword>
<dbReference type="EMBL" id="AZGA01000077">
    <property type="protein sequence ID" value="KRM31588.1"/>
    <property type="molecule type" value="Genomic_DNA"/>
</dbReference>
<dbReference type="STRING" id="1423734.FC83_GL000649"/>